<evidence type="ECO:0000313" key="1">
    <source>
        <dbReference type="EMBL" id="KFM82122.1"/>
    </source>
</evidence>
<organism evidence="1 2">
    <name type="scientific">Stegodyphus mimosarum</name>
    <name type="common">African social velvet spider</name>
    <dbReference type="NCBI Taxonomy" id="407821"/>
    <lineage>
        <taxon>Eukaryota</taxon>
        <taxon>Metazoa</taxon>
        <taxon>Ecdysozoa</taxon>
        <taxon>Arthropoda</taxon>
        <taxon>Chelicerata</taxon>
        <taxon>Arachnida</taxon>
        <taxon>Araneae</taxon>
        <taxon>Araneomorphae</taxon>
        <taxon>Entelegynae</taxon>
        <taxon>Eresoidea</taxon>
        <taxon>Eresidae</taxon>
        <taxon>Stegodyphus</taxon>
    </lineage>
</organism>
<name>A0A087UXN3_STEMI</name>
<dbReference type="Proteomes" id="UP000054359">
    <property type="component" value="Unassembled WGS sequence"/>
</dbReference>
<dbReference type="AlphaFoldDB" id="A0A087UXN3"/>
<proteinExistence type="predicted"/>
<sequence>MCINMTELLDAAELMDIPELQTFDRELCSPVQLLIGSGQHLQKELSSELHQKFAQKVRNRMREVCLHQGLF</sequence>
<protein>
    <submittedName>
        <fullName evidence="1">Uncharacterized protein</fullName>
    </submittedName>
</protein>
<keyword evidence="2" id="KW-1185">Reference proteome</keyword>
<gene>
    <name evidence="1" type="ORF">X975_20555</name>
</gene>
<reference evidence="1 2" key="1">
    <citation type="submission" date="2013-11" db="EMBL/GenBank/DDBJ databases">
        <title>Genome sequencing of Stegodyphus mimosarum.</title>
        <authorList>
            <person name="Bechsgaard J."/>
        </authorList>
    </citation>
    <scope>NUCLEOTIDE SEQUENCE [LARGE SCALE GENOMIC DNA]</scope>
</reference>
<accession>A0A087UXN3</accession>
<feature type="non-terminal residue" evidence="1">
    <location>
        <position position="71"/>
    </location>
</feature>
<dbReference type="EMBL" id="KK122169">
    <property type="protein sequence ID" value="KFM82122.1"/>
    <property type="molecule type" value="Genomic_DNA"/>
</dbReference>
<evidence type="ECO:0000313" key="2">
    <source>
        <dbReference type="Proteomes" id="UP000054359"/>
    </source>
</evidence>